<evidence type="ECO:0000313" key="2">
    <source>
        <dbReference type="Proteomes" id="UP000283210"/>
    </source>
</evidence>
<accession>A0A437CK10</accession>
<name>A0A437CK10_ORYJA</name>
<organism evidence="1 2">
    <name type="scientific">Oryzias javanicus</name>
    <name type="common">Javanese ricefish</name>
    <name type="synonym">Aplocheilus javanicus</name>
    <dbReference type="NCBI Taxonomy" id="123683"/>
    <lineage>
        <taxon>Eukaryota</taxon>
        <taxon>Metazoa</taxon>
        <taxon>Chordata</taxon>
        <taxon>Craniata</taxon>
        <taxon>Vertebrata</taxon>
        <taxon>Euteleostomi</taxon>
        <taxon>Actinopterygii</taxon>
        <taxon>Neopterygii</taxon>
        <taxon>Teleostei</taxon>
        <taxon>Neoteleostei</taxon>
        <taxon>Acanthomorphata</taxon>
        <taxon>Ovalentaria</taxon>
        <taxon>Atherinomorphae</taxon>
        <taxon>Beloniformes</taxon>
        <taxon>Adrianichthyidae</taxon>
        <taxon>Oryziinae</taxon>
        <taxon>Oryzias</taxon>
    </lineage>
</organism>
<proteinExistence type="predicted"/>
<dbReference type="EMBL" id="CM012452">
    <property type="protein sequence ID" value="RVE62789.1"/>
    <property type="molecule type" value="Genomic_DNA"/>
</dbReference>
<sequence length="77" mass="8461">MVLPTLRWMGGIISLGFTDEQLKVTSLAKNNLIGINSRAQREHTSNRDYTLHTPAAPSLPGHPRSILHVIFPSSLAD</sequence>
<protein>
    <submittedName>
        <fullName evidence="1">Uncharacterized protein</fullName>
    </submittedName>
</protein>
<dbReference type="Proteomes" id="UP000283210">
    <property type="component" value="Chromosome 16"/>
</dbReference>
<evidence type="ECO:0000313" key="1">
    <source>
        <dbReference type="EMBL" id="RVE62789.1"/>
    </source>
</evidence>
<gene>
    <name evidence="1" type="ORF">OJAV_G00161290</name>
</gene>
<keyword evidence="2" id="KW-1185">Reference proteome</keyword>
<reference evidence="1 2" key="1">
    <citation type="submission" date="2018-11" db="EMBL/GenBank/DDBJ databases">
        <authorList>
            <person name="Lopez-Roques C."/>
            <person name="Donnadieu C."/>
            <person name="Bouchez O."/>
            <person name="Klopp C."/>
            <person name="Cabau C."/>
            <person name="Zahm M."/>
        </authorList>
    </citation>
    <scope>NUCLEOTIDE SEQUENCE [LARGE SCALE GENOMIC DNA]</scope>
    <source>
        <strain evidence="1">RS831</strain>
        <tissue evidence="1">Whole body</tissue>
    </source>
</reference>
<dbReference type="AlphaFoldDB" id="A0A437CK10"/>
<reference evidence="1 2" key="2">
    <citation type="submission" date="2019-01" db="EMBL/GenBank/DDBJ databases">
        <title>A chromosome length genome reference of the Java medaka (oryzias javanicus).</title>
        <authorList>
            <person name="Herpin A."/>
            <person name="Takehana Y."/>
            <person name="Naruse K."/>
            <person name="Ansai S."/>
            <person name="Kawaguchi M."/>
        </authorList>
    </citation>
    <scope>NUCLEOTIDE SEQUENCE [LARGE SCALE GENOMIC DNA]</scope>
    <source>
        <strain evidence="1">RS831</strain>
        <tissue evidence="1">Whole body</tissue>
    </source>
</reference>